<name>A0A8X6U3J9_NEPPI</name>
<evidence type="ECO:0000313" key="1">
    <source>
        <dbReference type="EMBL" id="GFT71333.1"/>
    </source>
</evidence>
<evidence type="ECO:0000313" key="2">
    <source>
        <dbReference type="Proteomes" id="UP000887013"/>
    </source>
</evidence>
<organism evidence="1 2">
    <name type="scientific">Nephila pilipes</name>
    <name type="common">Giant wood spider</name>
    <name type="synonym">Nephila maculata</name>
    <dbReference type="NCBI Taxonomy" id="299642"/>
    <lineage>
        <taxon>Eukaryota</taxon>
        <taxon>Metazoa</taxon>
        <taxon>Ecdysozoa</taxon>
        <taxon>Arthropoda</taxon>
        <taxon>Chelicerata</taxon>
        <taxon>Arachnida</taxon>
        <taxon>Araneae</taxon>
        <taxon>Araneomorphae</taxon>
        <taxon>Entelegynae</taxon>
        <taxon>Araneoidea</taxon>
        <taxon>Nephilidae</taxon>
        <taxon>Nephila</taxon>
    </lineage>
</organism>
<comment type="caution">
    <text evidence="1">The sequence shown here is derived from an EMBL/GenBank/DDBJ whole genome shotgun (WGS) entry which is preliminary data.</text>
</comment>
<keyword evidence="2" id="KW-1185">Reference proteome</keyword>
<reference evidence="1" key="1">
    <citation type="submission" date="2020-08" db="EMBL/GenBank/DDBJ databases">
        <title>Multicomponent nature underlies the extraordinary mechanical properties of spider dragline silk.</title>
        <authorList>
            <person name="Kono N."/>
            <person name="Nakamura H."/>
            <person name="Mori M."/>
            <person name="Yoshida Y."/>
            <person name="Ohtoshi R."/>
            <person name="Malay A.D."/>
            <person name="Moran D.A.P."/>
            <person name="Tomita M."/>
            <person name="Numata K."/>
            <person name="Arakawa K."/>
        </authorList>
    </citation>
    <scope>NUCLEOTIDE SEQUENCE</scope>
</reference>
<dbReference type="Proteomes" id="UP000887013">
    <property type="component" value="Unassembled WGS sequence"/>
</dbReference>
<sequence length="101" mass="11274">MCGGLYDLEFQIGWLSLSGLEKSTVSVELNPQCNSNAFSPWNTEANVLDSLLGNFSHIFSEDRYDVSCVKLEPEKVVLTSELPVFLHPYCTSPQNSIEIET</sequence>
<accession>A0A8X6U3J9</accession>
<protein>
    <submittedName>
        <fullName evidence="1">Uncharacterized protein</fullName>
    </submittedName>
</protein>
<gene>
    <name evidence="1" type="ORF">NPIL_193491</name>
</gene>
<dbReference type="AlphaFoldDB" id="A0A8X6U3J9"/>
<dbReference type="EMBL" id="BMAW01116611">
    <property type="protein sequence ID" value="GFT71333.1"/>
    <property type="molecule type" value="Genomic_DNA"/>
</dbReference>
<proteinExistence type="predicted"/>